<keyword evidence="3 7" id="KW-0378">Hydrolase</keyword>
<accession>E1SR38</accession>
<dbReference type="eggNOG" id="COG1228">
    <property type="taxonomic scope" value="Bacteria"/>
</dbReference>
<dbReference type="Gene3D" id="3.20.20.140">
    <property type="entry name" value="Metal-dependent hydrolases"/>
    <property type="match status" value="1"/>
</dbReference>
<comment type="subcellular location">
    <subcellularLocation>
        <location evidence="7">Cytoplasm</location>
    </subcellularLocation>
</comment>
<feature type="binding site" evidence="7">
    <location>
        <position position="318"/>
    </location>
    <ligand>
        <name>Zn(2+)</name>
        <dbReference type="ChEBI" id="CHEBI:29105"/>
    </ligand>
</feature>
<proteinExistence type="inferred from homology"/>
<feature type="binding site" evidence="7">
    <location>
        <position position="145"/>
    </location>
    <ligand>
        <name>4-imidazolone-5-propanoate</name>
        <dbReference type="ChEBI" id="CHEBI:77893"/>
    </ligand>
</feature>
<feature type="binding site" evidence="7">
    <location>
        <position position="320"/>
    </location>
    <ligand>
        <name>N-formimidoyl-L-glutamate</name>
        <dbReference type="ChEBI" id="CHEBI:58928"/>
    </ligand>
</feature>
<evidence type="ECO:0000259" key="8">
    <source>
        <dbReference type="Pfam" id="PF01979"/>
    </source>
</evidence>
<keyword evidence="2 7" id="KW-0479">Metal-binding</keyword>
<dbReference type="SUPFAM" id="SSF51556">
    <property type="entry name" value="Metallo-dependent hydrolases"/>
    <property type="match status" value="1"/>
</dbReference>
<comment type="similarity">
    <text evidence="7">Belongs to the metallo-dependent hydrolases superfamily. HutI family.</text>
</comment>
<dbReference type="Pfam" id="PF01979">
    <property type="entry name" value="Amidohydro_1"/>
    <property type="match status" value="1"/>
</dbReference>
<reference evidence="9 10" key="1">
    <citation type="journal article" date="2010" name="Stand. Genomic Sci.">
        <title>Complete genome sequence of Ferrimonas balearica type strain (PAT).</title>
        <authorList>
            <person name="Nolan M."/>
            <person name="Sikorski J."/>
            <person name="Davenport K."/>
            <person name="Lucas S."/>
            <person name="Glavina Del Rio T."/>
            <person name="Tice H."/>
            <person name="Cheng J."/>
            <person name="Goodwin L."/>
            <person name="Pitluck S."/>
            <person name="Liolios K."/>
            <person name="Ivanova N."/>
            <person name="Mavromatis K."/>
            <person name="Ovchinnikova G."/>
            <person name="Pati A."/>
            <person name="Chen A."/>
            <person name="Palaniappan K."/>
            <person name="Land M."/>
            <person name="Hauser L."/>
            <person name="Chang Y."/>
            <person name="Jeffries C."/>
            <person name="Tapia R."/>
            <person name="Brettin T."/>
            <person name="Detter J."/>
            <person name="Han C."/>
            <person name="Yasawong M."/>
            <person name="Rohde M."/>
            <person name="Tindall B."/>
            <person name="Goker M."/>
            <person name="Woyke T."/>
            <person name="Bristow J."/>
            <person name="Eisen J."/>
            <person name="Markowitz V."/>
            <person name="Hugenholtz P."/>
            <person name="Kyrpides N."/>
            <person name="Klenk H."/>
            <person name="Lapidus A."/>
        </authorList>
    </citation>
    <scope>NUCLEOTIDE SEQUENCE [LARGE SCALE GENOMIC DNA]</scope>
    <source>
        <strain evidence="10">DSM 9799 / CCM 4581 / KCTC 23876 / PAT</strain>
    </source>
</reference>
<comment type="function">
    <text evidence="7">Catalyzes the hydrolytic cleavage of the carbon-nitrogen bond in imidazolone-5-propanoate to yield N-formimidoyl-L-glutamate. It is the third step in the universal histidine degradation pathway.</text>
</comment>
<keyword evidence="10" id="KW-1185">Reference proteome</keyword>
<feature type="binding site" evidence="7">
    <location>
        <position position="82"/>
    </location>
    <ligand>
        <name>4-imidazolone-5-propanoate</name>
        <dbReference type="ChEBI" id="CHEBI:77893"/>
    </ligand>
</feature>
<evidence type="ECO:0000256" key="1">
    <source>
        <dbReference type="ARBA" id="ARBA00012864"/>
    </source>
</evidence>
<organism evidence="9 10">
    <name type="scientific">Ferrimonas balearica (strain DSM 9799 / CCM 4581 / KCTC 23876 / PAT)</name>
    <dbReference type="NCBI Taxonomy" id="550540"/>
    <lineage>
        <taxon>Bacteria</taxon>
        <taxon>Pseudomonadati</taxon>
        <taxon>Pseudomonadota</taxon>
        <taxon>Gammaproteobacteria</taxon>
        <taxon>Alteromonadales</taxon>
        <taxon>Ferrimonadaceae</taxon>
        <taxon>Ferrimonas</taxon>
    </lineage>
</organism>
<evidence type="ECO:0000313" key="10">
    <source>
        <dbReference type="Proteomes" id="UP000006683"/>
    </source>
</evidence>
<keyword evidence="4 7" id="KW-0369">Histidine metabolism</keyword>
<name>E1SR38_FERBD</name>
<dbReference type="FunFam" id="3.20.20.140:FF:000007">
    <property type="entry name" value="Imidazolonepropionase"/>
    <property type="match status" value="1"/>
</dbReference>
<dbReference type="Gene3D" id="2.30.40.10">
    <property type="entry name" value="Urease, subunit C, domain 1"/>
    <property type="match status" value="1"/>
</dbReference>
<evidence type="ECO:0000256" key="7">
    <source>
        <dbReference type="HAMAP-Rule" id="MF_00372"/>
    </source>
</evidence>
<evidence type="ECO:0000256" key="5">
    <source>
        <dbReference type="ARBA" id="ARBA00022833"/>
    </source>
</evidence>
<gene>
    <name evidence="7" type="primary">hutI</name>
    <name evidence="9" type="ordered locus">Fbal_3775</name>
</gene>
<dbReference type="EC" id="3.5.2.7" evidence="1 7"/>
<feature type="binding site" evidence="7">
    <location>
        <position position="178"/>
    </location>
    <ligand>
        <name>4-imidazolone-5-propanoate</name>
        <dbReference type="ChEBI" id="CHEBI:77893"/>
    </ligand>
</feature>
<feature type="binding site" evidence="7">
    <location>
        <position position="243"/>
    </location>
    <ligand>
        <name>Fe(3+)</name>
        <dbReference type="ChEBI" id="CHEBI:29034"/>
    </ligand>
</feature>
<evidence type="ECO:0000256" key="4">
    <source>
        <dbReference type="ARBA" id="ARBA00022808"/>
    </source>
</evidence>
<comment type="cofactor">
    <cofactor evidence="7">
        <name>Zn(2+)</name>
        <dbReference type="ChEBI" id="CHEBI:29105"/>
    </cofactor>
    <cofactor evidence="7">
        <name>Fe(3+)</name>
        <dbReference type="ChEBI" id="CHEBI:29034"/>
    </cofactor>
    <text evidence="7">Binds 1 zinc or iron ion per subunit.</text>
</comment>
<protein>
    <recommendedName>
        <fullName evidence="1 7">Imidazolonepropionase</fullName>
        <ecNumber evidence="1 7">3.5.2.7</ecNumber>
    </recommendedName>
    <alternativeName>
        <fullName evidence="7">Imidazolone-5-propionate hydrolase</fullName>
    </alternativeName>
</protein>
<dbReference type="GO" id="GO:0019556">
    <property type="term" value="P:L-histidine catabolic process to glutamate and formamide"/>
    <property type="evidence" value="ECO:0007669"/>
    <property type="project" value="UniProtKB-UniRule"/>
</dbReference>
<dbReference type="RefSeq" id="WP_013347273.1">
    <property type="nucleotide sequence ID" value="NC_014541.1"/>
</dbReference>
<dbReference type="InterPro" id="IPR011059">
    <property type="entry name" value="Metal-dep_hydrolase_composite"/>
</dbReference>
<feature type="domain" description="Amidohydrolase-related" evidence="8">
    <location>
        <begin position="65"/>
        <end position="384"/>
    </location>
</feature>
<comment type="pathway">
    <text evidence="7">Amino-acid degradation; L-histidine degradation into L-glutamate; N-formimidoyl-L-glutamate from L-histidine: step 3/3.</text>
</comment>
<evidence type="ECO:0000256" key="6">
    <source>
        <dbReference type="ARBA" id="ARBA00023004"/>
    </source>
</evidence>
<dbReference type="CDD" id="cd01296">
    <property type="entry name" value="Imidazolone-5PH"/>
    <property type="match status" value="1"/>
</dbReference>
<dbReference type="InterPro" id="IPR006680">
    <property type="entry name" value="Amidohydro-rel"/>
</dbReference>
<dbReference type="InterPro" id="IPR032466">
    <property type="entry name" value="Metal_Hydrolase"/>
</dbReference>
<dbReference type="OrthoDB" id="9776455at2"/>
<dbReference type="HOGENOM" id="CLU_041647_0_0_6"/>
<dbReference type="NCBIfam" id="TIGR01224">
    <property type="entry name" value="hutI"/>
    <property type="match status" value="1"/>
</dbReference>
<dbReference type="EMBL" id="CP002209">
    <property type="protein sequence ID" value="ADN77968.1"/>
    <property type="molecule type" value="Genomic_DNA"/>
</dbReference>
<dbReference type="PANTHER" id="PTHR42752">
    <property type="entry name" value="IMIDAZOLONEPROPIONASE"/>
    <property type="match status" value="1"/>
</dbReference>
<dbReference type="GO" id="GO:0019557">
    <property type="term" value="P:L-histidine catabolic process to glutamate and formate"/>
    <property type="evidence" value="ECO:0007669"/>
    <property type="project" value="UniProtKB-UniPathway"/>
</dbReference>
<feature type="binding site" evidence="7">
    <location>
        <position position="75"/>
    </location>
    <ligand>
        <name>Zn(2+)</name>
        <dbReference type="ChEBI" id="CHEBI:29105"/>
    </ligand>
</feature>
<dbReference type="GO" id="GO:0050480">
    <property type="term" value="F:imidazolonepropionase activity"/>
    <property type="evidence" value="ECO:0007669"/>
    <property type="project" value="UniProtKB-UniRule"/>
</dbReference>
<keyword evidence="7" id="KW-0963">Cytoplasm</keyword>
<sequence length="409" mass="44219">MDWDQLWIEVNLATMDPAQNGPYGAIEDGAVAIKDGKIAWLGPRSALPEFDPFSLPVYRGHGGWLTPGLIDCHTHLLFGGNRANEFEQRLNGVSYAEIAQAGGGILSTVRATRAADEETLFQGGRKRLNSLLREGVTTVEVKSGYGLDLDTERRLLEVARHLGAMHPIEVVTTFLGAHALPPEFKDNADGYIEHVINQQLPAIAADGLADAVDVFCEHIAFDLDQTEAVFQAAKAHDLPVKLHAEQLSNMGGSALAARYQALSVDHIECLDQAGVEAIAQSGTVAVLLPGAFFTLKETRLPPIDLLRQHKVPMALASDFNPGSSPLCSTLLMLNMGCTLFGLTPAEALAGVTRHAAQALGLQERVGQIKVGMEADLVLWEIEQPAELAWQYGCNPCREVMKHGQLVTLR</sequence>
<keyword evidence="5 7" id="KW-0862">Zinc</keyword>
<feature type="binding site" evidence="7">
    <location>
        <position position="246"/>
    </location>
    <ligand>
        <name>4-imidazolone-5-propanoate</name>
        <dbReference type="ChEBI" id="CHEBI:77893"/>
    </ligand>
</feature>
<dbReference type="GO" id="GO:0005506">
    <property type="term" value="F:iron ion binding"/>
    <property type="evidence" value="ECO:0007669"/>
    <property type="project" value="UniProtKB-UniRule"/>
</dbReference>
<dbReference type="InterPro" id="IPR005920">
    <property type="entry name" value="HutI"/>
</dbReference>
<evidence type="ECO:0000256" key="3">
    <source>
        <dbReference type="ARBA" id="ARBA00022801"/>
    </source>
</evidence>
<feature type="binding site" evidence="7">
    <location>
        <position position="75"/>
    </location>
    <ligand>
        <name>Fe(3+)</name>
        <dbReference type="ChEBI" id="CHEBI:29034"/>
    </ligand>
</feature>
<comment type="catalytic activity">
    <reaction evidence="7">
        <text>4-imidazolone-5-propanoate + H2O = N-formimidoyl-L-glutamate</text>
        <dbReference type="Rhea" id="RHEA:23660"/>
        <dbReference type="ChEBI" id="CHEBI:15377"/>
        <dbReference type="ChEBI" id="CHEBI:58928"/>
        <dbReference type="ChEBI" id="CHEBI:77893"/>
        <dbReference type="EC" id="3.5.2.7"/>
    </reaction>
</comment>
<feature type="binding site" evidence="7">
    <location>
        <position position="73"/>
    </location>
    <ligand>
        <name>Fe(3+)</name>
        <dbReference type="ChEBI" id="CHEBI:29034"/>
    </ligand>
</feature>
<feature type="binding site" evidence="7">
    <location>
        <position position="145"/>
    </location>
    <ligand>
        <name>N-formimidoyl-L-glutamate</name>
        <dbReference type="ChEBI" id="CHEBI:58928"/>
    </ligand>
</feature>
<dbReference type="Proteomes" id="UP000006683">
    <property type="component" value="Chromosome"/>
</dbReference>
<feature type="binding site" evidence="7">
    <location>
        <position position="318"/>
    </location>
    <ligand>
        <name>Fe(3+)</name>
        <dbReference type="ChEBI" id="CHEBI:29034"/>
    </ligand>
</feature>
<dbReference type="SUPFAM" id="SSF51338">
    <property type="entry name" value="Composite domain of metallo-dependent hydrolases"/>
    <property type="match status" value="1"/>
</dbReference>
<feature type="binding site" evidence="7">
    <location>
        <position position="322"/>
    </location>
    <ligand>
        <name>N-formimidoyl-L-glutamate</name>
        <dbReference type="ChEBI" id="CHEBI:58928"/>
    </ligand>
</feature>
<dbReference type="GeneID" id="67183970"/>
<dbReference type="PANTHER" id="PTHR42752:SF1">
    <property type="entry name" value="IMIDAZOLONEPROPIONASE-RELATED"/>
    <property type="match status" value="1"/>
</dbReference>
<dbReference type="GO" id="GO:0005737">
    <property type="term" value="C:cytoplasm"/>
    <property type="evidence" value="ECO:0007669"/>
    <property type="project" value="UniProtKB-SubCell"/>
</dbReference>
<dbReference type="GO" id="GO:0008270">
    <property type="term" value="F:zinc ion binding"/>
    <property type="evidence" value="ECO:0007669"/>
    <property type="project" value="UniProtKB-UniRule"/>
</dbReference>
<evidence type="ECO:0000256" key="2">
    <source>
        <dbReference type="ARBA" id="ARBA00022723"/>
    </source>
</evidence>
<feature type="binding site" evidence="7">
    <location>
        <position position="73"/>
    </location>
    <ligand>
        <name>Zn(2+)</name>
        <dbReference type="ChEBI" id="CHEBI:29105"/>
    </ligand>
</feature>
<feature type="binding site" evidence="7">
    <location>
        <position position="323"/>
    </location>
    <ligand>
        <name>4-imidazolone-5-propanoate</name>
        <dbReference type="ChEBI" id="CHEBI:77893"/>
    </ligand>
</feature>
<dbReference type="UniPathway" id="UPA00379">
    <property type="reaction ID" value="UER00551"/>
</dbReference>
<keyword evidence="6 7" id="KW-0408">Iron</keyword>
<evidence type="ECO:0000313" key="9">
    <source>
        <dbReference type="EMBL" id="ADN77968.1"/>
    </source>
</evidence>
<dbReference type="STRING" id="550540.Fbal_3775"/>
<dbReference type="HAMAP" id="MF_00372">
    <property type="entry name" value="HutI"/>
    <property type="match status" value="1"/>
</dbReference>
<feature type="binding site" evidence="7">
    <location>
        <position position="243"/>
    </location>
    <ligand>
        <name>Zn(2+)</name>
        <dbReference type="ChEBI" id="CHEBI:29105"/>
    </ligand>
</feature>
<dbReference type="AlphaFoldDB" id="E1SR38"/>
<dbReference type="KEGG" id="fbl:Fbal_3775"/>